<gene>
    <name evidence="6" type="ORF">NQ314_019253</name>
</gene>
<dbReference type="InterPro" id="IPR001611">
    <property type="entry name" value="Leu-rich_rpt"/>
</dbReference>
<dbReference type="Proteomes" id="UP001162156">
    <property type="component" value="Unassembled WGS sequence"/>
</dbReference>
<keyword evidence="3" id="KW-0677">Repeat</keyword>
<dbReference type="Gene3D" id="3.80.10.10">
    <property type="entry name" value="Ribonuclease Inhibitor"/>
    <property type="match status" value="1"/>
</dbReference>
<evidence type="ECO:0000256" key="2">
    <source>
        <dbReference type="ARBA" id="ARBA00022614"/>
    </source>
</evidence>
<feature type="compositionally biased region" description="Low complexity" evidence="5">
    <location>
        <begin position="416"/>
        <end position="440"/>
    </location>
</feature>
<evidence type="ECO:0000256" key="1">
    <source>
        <dbReference type="ARBA" id="ARBA00003843"/>
    </source>
</evidence>
<feature type="compositionally biased region" description="Polar residues" evidence="5">
    <location>
        <begin position="338"/>
        <end position="352"/>
    </location>
</feature>
<dbReference type="EMBL" id="JANEYF010005426">
    <property type="protein sequence ID" value="KAJ8928190.1"/>
    <property type="molecule type" value="Genomic_DNA"/>
</dbReference>
<feature type="region of interest" description="Disordered" evidence="5">
    <location>
        <begin position="331"/>
        <end position="359"/>
    </location>
</feature>
<evidence type="ECO:0000313" key="7">
    <source>
        <dbReference type="Proteomes" id="UP001162156"/>
    </source>
</evidence>
<name>A0AAV8WQ00_9CUCU</name>
<dbReference type="SUPFAM" id="SSF52075">
    <property type="entry name" value="Outer arm dynein light chain 1"/>
    <property type="match status" value="1"/>
</dbReference>
<dbReference type="PROSITE" id="PS51450">
    <property type="entry name" value="LRR"/>
    <property type="match status" value="1"/>
</dbReference>
<feature type="region of interest" description="Disordered" evidence="5">
    <location>
        <begin position="410"/>
        <end position="440"/>
    </location>
</feature>
<proteinExistence type="predicted"/>
<dbReference type="AlphaFoldDB" id="A0AAV8WQ00"/>
<sequence>MDYKCQLVAVLLQLKRKKAIRLQSQIKSIDQNGSQQSEKNLLKIAPALPVKDRRSLYVRSHSTLNASSISKLHDSSSLCEPVILRTNSDGSLHVSRLQEEKEAHPDRISLDRRGLTLIPIIEGEPRLRLLSLQHNLVNNLEALNKQMFPSLVFLDIYDNQLEQIQYLDALENLRVLLMGKKQASYSIFINSNSHVHWFDFFNNNSRIKKIEGLENLKKNRGFRSTRVEDISSLAKSSNLKEISIDNNPVSLGGDCVSFLVSYLPQLTKLNTMQITDQVRKAAMAWRRNKEITNATFMDLTSDVSLNYRREEVISNARTNWELLRSQTKFEEQSKEGSIRQSGSLSSIGPNADSSISSLASGSEAVVSSSSSSSRDSESESEEAEKVAEIEGIKIIQQVSFPKSLEVMETQTKSSGTTETASNLSVTTTTSSISVPSNSGSETCSCKSVTRNIRSAVHGKSGTSKEQRNKEDTVMRQKAKQYISGLLEEMTNAMNKLTMLKQEWPTILHGFVQNTLLDYFPQLDMYMKQKISRTEQMIYSIRSELLLNT</sequence>
<dbReference type="InterPro" id="IPR032675">
    <property type="entry name" value="LRR_dom_sf"/>
</dbReference>
<dbReference type="PANTHER" id="PTHR45973:SF8">
    <property type="entry name" value="LEUCINE-RICH REPEAT-CONTAINING PROTEIN 49"/>
    <property type="match status" value="1"/>
</dbReference>
<evidence type="ECO:0000313" key="6">
    <source>
        <dbReference type="EMBL" id="KAJ8928190.1"/>
    </source>
</evidence>
<organism evidence="6 7">
    <name type="scientific">Rhamnusium bicolor</name>
    <dbReference type="NCBI Taxonomy" id="1586634"/>
    <lineage>
        <taxon>Eukaryota</taxon>
        <taxon>Metazoa</taxon>
        <taxon>Ecdysozoa</taxon>
        <taxon>Arthropoda</taxon>
        <taxon>Hexapoda</taxon>
        <taxon>Insecta</taxon>
        <taxon>Pterygota</taxon>
        <taxon>Neoptera</taxon>
        <taxon>Endopterygota</taxon>
        <taxon>Coleoptera</taxon>
        <taxon>Polyphaga</taxon>
        <taxon>Cucujiformia</taxon>
        <taxon>Chrysomeloidea</taxon>
        <taxon>Cerambycidae</taxon>
        <taxon>Lepturinae</taxon>
        <taxon>Rhagiini</taxon>
        <taxon>Rhamnusium</taxon>
    </lineage>
</organism>
<feature type="region of interest" description="Disordered" evidence="5">
    <location>
        <begin position="366"/>
        <end position="385"/>
    </location>
</feature>
<dbReference type="PANTHER" id="PTHR45973">
    <property type="entry name" value="PROTEIN PHOSPHATASE 1 REGULATORY SUBUNIT SDS22-RELATED"/>
    <property type="match status" value="1"/>
</dbReference>
<comment type="caution">
    <text evidence="6">The sequence shown here is derived from an EMBL/GenBank/DDBJ whole genome shotgun (WGS) entry which is preliminary data.</text>
</comment>
<keyword evidence="2" id="KW-0433">Leucine-rich repeat</keyword>
<protein>
    <recommendedName>
        <fullName evidence="4">Dynein axonemal assembly factor 1 homolog</fullName>
    </recommendedName>
</protein>
<dbReference type="InterPro" id="IPR050576">
    <property type="entry name" value="Cilia_flagella_integrity"/>
</dbReference>
<evidence type="ECO:0000256" key="3">
    <source>
        <dbReference type="ARBA" id="ARBA00022737"/>
    </source>
</evidence>
<keyword evidence="7" id="KW-1185">Reference proteome</keyword>
<accession>A0AAV8WQ00</accession>
<evidence type="ECO:0000256" key="5">
    <source>
        <dbReference type="SAM" id="MobiDB-lite"/>
    </source>
</evidence>
<evidence type="ECO:0000256" key="4">
    <source>
        <dbReference type="ARBA" id="ARBA00024433"/>
    </source>
</evidence>
<comment type="function">
    <text evidence="1">Cilium-specific protein required for cilia structures.</text>
</comment>
<reference evidence="6" key="1">
    <citation type="journal article" date="2023" name="Insect Mol. Biol.">
        <title>Genome sequencing provides insights into the evolution of gene families encoding plant cell wall-degrading enzymes in longhorned beetles.</title>
        <authorList>
            <person name="Shin N.R."/>
            <person name="Okamura Y."/>
            <person name="Kirsch R."/>
            <person name="Pauchet Y."/>
        </authorList>
    </citation>
    <scope>NUCLEOTIDE SEQUENCE</scope>
    <source>
        <strain evidence="6">RBIC_L_NR</strain>
    </source>
</reference>